<feature type="region of interest" description="Disordered" evidence="2">
    <location>
        <begin position="886"/>
        <end position="906"/>
    </location>
</feature>
<keyword evidence="1" id="KW-0479">Metal-binding</keyword>
<feature type="region of interest" description="Disordered" evidence="2">
    <location>
        <begin position="754"/>
        <end position="773"/>
    </location>
</feature>
<comment type="caution">
    <text evidence="4">The sequence shown here is derived from an EMBL/GenBank/DDBJ whole genome shotgun (WGS) entry which is preliminary data.</text>
</comment>
<evidence type="ECO:0000256" key="1">
    <source>
        <dbReference type="PROSITE-ProRule" id="PRU00047"/>
    </source>
</evidence>
<dbReference type="GO" id="GO:0008270">
    <property type="term" value="F:zinc ion binding"/>
    <property type="evidence" value="ECO:0007669"/>
    <property type="project" value="UniProtKB-KW"/>
</dbReference>
<feature type="domain" description="CCHC-type" evidence="3">
    <location>
        <begin position="159"/>
        <end position="172"/>
    </location>
</feature>
<dbReference type="EMBL" id="BKCJ010002641">
    <property type="protein sequence ID" value="GEU49946.1"/>
    <property type="molecule type" value="Genomic_DNA"/>
</dbReference>
<evidence type="ECO:0000259" key="3">
    <source>
        <dbReference type="PROSITE" id="PS50158"/>
    </source>
</evidence>
<dbReference type="InterPro" id="IPR036875">
    <property type="entry name" value="Znf_CCHC_sf"/>
</dbReference>
<dbReference type="InterPro" id="IPR001878">
    <property type="entry name" value="Znf_CCHC"/>
</dbReference>
<keyword evidence="1" id="KW-0862">Zinc</keyword>
<dbReference type="SUPFAM" id="SSF57756">
    <property type="entry name" value="Retrovirus zinc finger-like domains"/>
    <property type="match status" value="1"/>
</dbReference>
<feature type="region of interest" description="Disordered" evidence="2">
    <location>
        <begin position="1046"/>
        <end position="1078"/>
    </location>
</feature>
<reference evidence="4" key="1">
    <citation type="journal article" date="2019" name="Sci. Rep.">
        <title>Draft genome of Tanacetum cinerariifolium, the natural source of mosquito coil.</title>
        <authorList>
            <person name="Yamashiro T."/>
            <person name="Shiraishi A."/>
            <person name="Satake H."/>
            <person name="Nakayama K."/>
        </authorList>
    </citation>
    <scope>NUCLEOTIDE SEQUENCE</scope>
</reference>
<feature type="compositionally biased region" description="Acidic residues" evidence="2">
    <location>
        <begin position="893"/>
        <end position="903"/>
    </location>
</feature>
<feature type="compositionally biased region" description="Pro residues" evidence="2">
    <location>
        <begin position="799"/>
        <end position="809"/>
    </location>
</feature>
<name>A0A6L2KKR0_TANCI</name>
<organism evidence="4">
    <name type="scientific">Tanacetum cinerariifolium</name>
    <name type="common">Dalmatian daisy</name>
    <name type="synonym">Chrysanthemum cinerariifolium</name>
    <dbReference type="NCBI Taxonomy" id="118510"/>
    <lineage>
        <taxon>Eukaryota</taxon>
        <taxon>Viridiplantae</taxon>
        <taxon>Streptophyta</taxon>
        <taxon>Embryophyta</taxon>
        <taxon>Tracheophyta</taxon>
        <taxon>Spermatophyta</taxon>
        <taxon>Magnoliopsida</taxon>
        <taxon>eudicotyledons</taxon>
        <taxon>Gunneridae</taxon>
        <taxon>Pentapetalae</taxon>
        <taxon>asterids</taxon>
        <taxon>campanulids</taxon>
        <taxon>Asterales</taxon>
        <taxon>Asteraceae</taxon>
        <taxon>Asteroideae</taxon>
        <taxon>Anthemideae</taxon>
        <taxon>Anthemidinae</taxon>
        <taxon>Tanacetum</taxon>
    </lineage>
</organism>
<dbReference type="AlphaFoldDB" id="A0A6L2KKR0"/>
<sequence>MASGQGKPEGQWTRDERKAANLDQRLKSLFMSLLLDDQINSVINCLTAKSTWDGMILYHKGLSDVKQSRVMDLKLCYNTFIFIEDETLTQTLTRYKALINALDFQDNYDDEEDTKSSHEYMNNLEEEYQSRAILAKSKRFFKKDTQRFSSAKATDQTECHKCGKKGHLARDCLSKTSIPSYQSPFQLKSISFFQHKPELKFTKDFETKYKKLKAKLALLRSSVSARISSSGKNKGLIFETYEWDEEELSPDENEAIKVKALIVLANEGRVFVGKESASNGEWVNISIQKRTNLQCVAKPVSRPNTIKSILKSNSTFKAETLKGITLKEPSLAPDKNNRKGTSTLKTFSAPADKLKNVKIEDDPPLATWMKELNELKLQLSKNKSSYSRNHHSQQVLIFKGHWENKSHEKNSLRSLCFYVRVLLEMVRWIDVVSVLLNDIVVDVVCISEPFTKSPNMYKEYLAEFWYSAKALENSKVSFSIPTGGIYEEVAVNTFRNSIGAHYLPHSSEYVAPPSIDTVRPWVETIWYTEIVPAKRTLKKSILPPSVNNWALKPNQPEEPPFTDHMLAICAAAKPMLEDLAKLVPNVQSSFKDLNLPKDDTIIAVDDSDEDEDAKKDESVPKSSCLGSSQIQEITNQVLILEYQKHKVELEKKNGKAALKAQPFFPNMGQLNKLLVKSLQTEFLNILSAHDFSNSLPTKLKELPFNFNELTKELKGLKKQAKLKTLDALPSLLNKVTNALIQFAQSIASMKTKDESIPSTAQAGTQPAEGGKNTNQTTISQLFQRKAAKNANLTKQQSKPTPPPTTPIIPPKDKGKKAMSSEEVEKENTNSDSDNDKTHLTGSMVESSKIKKEKMFDFFTECGKHIYLIEEQINQQKNIEEDVKLEAAKRESEDFQDNYDDEDDTKSSHEYMNNLEEEYQSRAILAKSKRFFKKGKNKGLIVETYEWDEEELSPDENEAIKVKALMALANEERVSIGKESASNGEWVKISIQKEPSLAPDKNNIKGTSTLKTFLAPADKLKNVKIEDNPPLATGMKELNELKLQLSKNKSSYSRNHHSQQTTQHLTRQGESSSRSSQATRPVIPFPSCIHYGYNDHQSNECVYYPICELCGSYDLDTYSHNKIISLRRGIKPRNPQHVIKNNETCGNNVHTITNHNDIEWFRKREALKAQKARENTTIIKCSKIKDSH</sequence>
<dbReference type="SMART" id="SM00343">
    <property type="entry name" value="ZnF_C2HC"/>
    <property type="match status" value="1"/>
</dbReference>
<feature type="region of interest" description="Disordered" evidence="2">
    <location>
        <begin position="604"/>
        <end position="623"/>
    </location>
</feature>
<feature type="region of interest" description="Disordered" evidence="2">
    <location>
        <begin position="788"/>
        <end position="844"/>
    </location>
</feature>
<evidence type="ECO:0000256" key="2">
    <source>
        <dbReference type="SAM" id="MobiDB-lite"/>
    </source>
</evidence>
<feature type="compositionally biased region" description="Basic and acidic residues" evidence="2">
    <location>
        <begin position="825"/>
        <end position="838"/>
    </location>
</feature>
<protein>
    <recommendedName>
        <fullName evidence="3">CCHC-type domain-containing protein</fullName>
    </recommendedName>
</protein>
<dbReference type="GO" id="GO:0003676">
    <property type="term" value="F:nucleic acid binding"/>
    <property type="evidence" value="ECO:0007669"/>
    <property type="project" value="InterPro"/>
</dbReference>
<dbReference type="Gene3D" id="4.10.60.10">
    <property type="entry name" value="Zinc finger, CCHC-type"/>
    <property type="match status" value="1"/>
</dbReference>
<keyword evidence="1" id="KW-0863">Zinc-finger</keyword>
<gene>
    <name evidence="4" type="ORF">Tci_021924</name>
</gene>
<dbReference type="PROSITE" id="PS50158">
    <property type="entry name" value="ZF_CCHC"/>
    <property type="match status" value="1"/>
</dbReference>
<accession>A0A6L2KKR0</accession>
<proteinExistence type="predicted"/>
<evidence type="ECO:0000313" key="4">
    <source>
        <dbReference type="EMBL" id="GEU49946.1"/>
    </source>
</evidence>